<accession>A0ACC0GPA0</accession>
<proteinExistence type="predicted"/>
<keyword evidence="2" id="KW-1185">Reference proteome</keyword>
<sequence length="74" mass="8197">MLAVKCLISMKSKFYVCPVILSSTLRNSSASRENVEPSELEEASLKSSLIQQIVVIGQDQCRLGAIIVPNKKRF</sequence>
<comment type="caution">
    <text evidence="1">The sequence shown here is derived from an EMBL/GenBank/DDBJ whole genome shotgun (WGS) entry which is preliminary data.</text>
</comment>
<evidence type="ECO:0000313" key="2">
    <source>
        <dbReference type="Proteomes" id="UP001060215"/>
    </source>
</evidence>
<dbReference type="EMBL" id="CM045766">
    <property type="protein sequence ID" value="KAI8002347.1"/>
    <property type="molecule type" value="Genomic_DNA"/>
</dbReference>
<organism evidence="1 2">
    <name type="scientific">Camellia lanceoleosa</name>
    <dbReference type="NCBI Taxonomy" id="1840588"/>
    <lineage>
        <taxon>Eukaryota</taxon>
        <taxon>Viridiplantae</taxon>
        <taxon>Streptophyta</taxon>
        <taxon>Embryophyta</taxon>
        <taxon>Tracheophyta</taxon>
        <taxon>Spermatophyta</taxon>
        <taxon>Magnoliopsida</taxon>
        <taxon>eudicotyledons</taxon>
        <taxon>Gunneridae</taxon>
        <taxon>Pentapetalae</taxon>
        <taxon>asterids</taxon>
        <taxon>Ericales</taxon>
        <taxon>Theaceae</taxon>
        <taxon>Camellia</taxon>
    </lineage>
</organism>
<gene>
    <name evidence="1" type="ORF">LOK49_LG08G02282</name>
</gene>
<reference evidence="1 2" key="1">
    <citation type="journal article" date="2022" name="Plant J.">
        <title>Chromosome-level genome of Camellia lanceoleosa provides a valuable resource for understanding genome evolution and self-incompatibility.</title>
        <authorList>
            <person name="Gong W."/>
            <person name="Xiao S."/>
            <person name="Wang L."/>
            <person name="Liao Z."/>
            <person name="Chang Y."/>
            <person name="Mo W."/>
            <person name="Hu G."/>
            <person name="Li W."/>
            <person name="Zhao G."/>
            <person name="Zhu H."/>
            <person name="Hu X."/>
            <person name="Ji K."/>
            <person name="Xiang X."/>
            <person name="Song Q."/>
            <person name="Yuan D."/>
            <person name="Jin S."/>
            <person name="Zhang L."/>
        </authorList>
    </citation>
    <scope>NUCLEOTIDE SEQUENCE [LARGE SCALE GENOMIC DNA]</scope>
    <source>
        <strain evidence="1">SQ_2022a</strain>
    </source>
</reference>
<evidence type="ECO:0000313" key="1">
    <source>
        <dbReference type="EMBL" id="KAI8002347.1"/>
    </source>
</evidence>
<name>A0ACC0GPA0_9ERIC</name>
<dbReference type="Proteomes" id="UP001060215">
    <property type="component" value="Chromosome 9"/>
</dbReference>
<protein>
    <submittedName>
        <fullName evidence="1">Uncharacterized protein</fullName>
    </submittedName>
</protein>